<dbReference type="NCBIfam" id="TIGR01428">
    <property type="entry name" value="HAD_type_II"/>
    <property type="match status" value="1"/>
</dbReference>
<dbReference type="RefSeq" id="WP_159230273.1">
    <property type="nucleotide sequence ID" value="NZ_CACSIP010000012.1"/>
</dbReference>
<dbReference type="InterPro" id="IPR023198">
    <property type="entry name" value="PGP-like_dom2"/>
</dbReference>
<accession>A0A5S9Q166</accession>
<dbReference type="OrthoDB" id="3774052at2"/>
<dbReference type="Gene3D" id="3.40.50.1000">
    <property type="entry name" value="HAD superfamily/HAD-like"/>
    <property type="match status" value="1"/>
</dbReference>
<name>A0A5S9Q166_MYCVN</name>
<dbReference type="CDD" id="cd02588">
    <property type="entry name" value="HAD_L2-DEX"/>
    <property type="match status" value="1"/>
</dbReference>
<dbReference type="SUPFAM" id="SSF56784">
    <property type="entry name" value="HAD-like"/>
    <property type="match status" value="1"/>
</dbReference>
<dbReference type="PANTHER" id="PTHR43316">
    <property type="entry name" value="HYDROLASE, HALOACID DELAHOGENASE-RELATED"/>
    <property type="match status" value="1"/>
</dbReference>
<reference evidence="3 4" key="1">
    <citation type="submission" date="2019-11" db="EMBL/GenBank/DDBJ databases">
        <authorList>
            <person name="Holert J."/>
        </authorList>
    </citation>
    <scope>NUCLEOTIDE SEQUENCE [LARGE SCALE GENOMIC DNA]</scope>
    <source>
        <strain evidence="3">BC8_1</strain>
    </source>
</reference>
<dbReference type="SFLD" id="SFLDS00003">
    <property type="entry name" value="Haloacid_Dehalogenase"/>
    <property type="match status" value="1"/>
</dbReference>
<comment type="similarity">
    <text evidence="1">Belongs to the HAD-like hydrolase superfamily. S-2-haloalkanoic acid dehalogenase family.</text>
</comment>
<protein>
    <submittedName>
        <fullName evidence="3">Haloacetate dehalogenase H-2</fullName>
        <ecNumber evidence="3">3.8.1.3</ecNumber>
    </submittedName>
</protein>
<dbReference type="Pfam" id="PF00702">
    <property type="entry name" value="Hydrolase"/>
    <property type="match status" value="1"/>
</dbReference>
<dbReference type="Gene3D" id="1.10.150.240">
    <property type="entry name" value="Putative phosphatase, domain 2"/>
    <property type="match status" value="1"/>
</dbReference>
<dbReference type="GO" id="GO:0018785">
    <property type="term" value="F:haloacetate dehalogenase activity"/>
    <property type="evidence" value="ECO:0007669"/>
    <property type="project" value="UniProtKB-EC"/>
</dbReference>
<dbReference type="EC" id="3.8.1.3" evidence="3"/>
<dbReference type="InterPro" id="IPR023214">
    <property type="entry name" value="HAD_sf"/>
</dbReference>
<evidence type="ECO:0000256" key="1">
    <source>
        <dbReference type="ARBA" id="ARBA00008106"/>
    </source>
</evidence>
<keyword evidence="2 3" id="KW-0378">Hydrolase</keyword>
<dbReference type="PANTHER" id="PTHR43316:SF3">
    <property type="entry name" value="HALOACID DEHALOGENASE, TYPE II (AFU_ORTHOLOGUE AFUA_2G07750)-RELATED"/>
    <property type="match status" value="1"/>
</dbReference>
<dbReference type="EMBL" id="CACSIP010000012">
    <property type="protein sequence ID" value="CAA0111115.1"/>
    <property type="molecule type" value="Genomic_DNA"/>
</dbReference>
<dbReference type="AlphaFoldDB" id="A0A5S9Q166"/>
<dbReference type="InterPro" id="IPR036412">
    <property type="entry name" value="HAD-like_sf"/>
</dbReference>
<dbReference type="Proteomes" id="UP000430146">
    <property type="component" value="Unassembled WGS sequence"/>
</dbReference>
<dbReference type="InterPro" id="IPR006439">
    <property type="entry name" value="HAD-SF_hydro_IA"/>
</dbReference>
<evidence type="ECO:0000313" key="4">
    <source>
        <dbReference type="Proteomes" id="UP000430146"/>
    </source>
</evidence>
<dbReference type="SFLD" id="SFLDG01129">
    <property type="entry name" value="C1.5:_HAD__Beta-PGM__Phosphata"/>
    <property type="match status" value="1"/>
</dbReference>
<organism evidence="3 4">
    <name type="scientific">Mycolicibacterium vanbaalenii</name>
    <name type="common">Mycobacterium vanbaalenii</name>
    <dbReference type="NCBI Taxonomy" id="110539"/>
    <lineage>
        <taxon>Bacteria</taxon>
        <taxon>Bacillati</taxon>
        <taxon>Actinomycetota</taxon>
        <taxon>Actinomycetes</taxon>
        <taxon>Mycobacteriales</taxon>
        <taxon>Mycobacteriaceae</taxon>
        <taxon>Mycolicibacterium</taxon>
    </lineage>
</organism>
<dbReference type="PRINTS" id="PR00413">
    <property type="entry name" value="HADHALOGNASE"/>
</dbReference>
<dbReference type="InterPro" id="IPR006328">
    <property type="entry name" value="2-HAD"/>
</dbReference>
<dbReference type="NCBIfam" id="TIGR01493">
    <property type="entry name" value="HAD-SF-IA-v2"/>
    <property type="match status" value="1"/>
</dbReference>
<gene>
    <name evidence="3" type="primary">dehH2</name>
    <name evidence="3" type="ORF">AELLOGFF_00878</name>
</gene>
<keyword evidence="4" id="KW-1185">Reference proteome</keyword>
<evidence type="ECO:0000256" key="2">
    <source>
        <dbReference type="ARBA" id="ARBA00022801"/>
    </source>
</evidence>
<evidence type="ECO:0000313" key="3">
    <source>
        <dbReference type="EMBL" id="CAA0111115.1"/>
    </source>
</evidence>
<proteinExistence type="inferred from homology"/>
<sequence>MTEPEPSVLVFDVNETLLDIESLQPRFERIFDDPRVLREWFGQLVMYSMALTLSGRYTDFATLGRAVLQMIADVHRVDVGDDDLRDFTAGMQTLPAHPDVADGLTTLRDRGYRLVTLTNSPPPADGRSPLHTAGLSDFFERQFSVDPQRRFKPSPQLYTVVAEDLGVPASACMMVAAHPWDLIGAQAAGMSAALLTRPGNAALPVPGIPAPTVVADDVPDLARRLSGTRS</sequence>
<dbReference type="InterPro" id="IPR051540">
    <property type="entry name" value="S-2-haloacid_dehalogenase"/>
</dbReference>